<gene>
    <name evidence="1" type="ORF">ANCDUO_12103</name>
</gene>
<accession>A0A0C2D6F6</accession>
<sequence length="174" mass="19491">MGPYKYPSRPLSRSPLSATSTSKTCICWSPTCGANEPPKSYLRGEGVMELLLEKRTPLAPLMTMFQTHLERDDFPNRPLSESSLVSGTTAAQRHFLLENFPAPNREVSFVFVDKAGTYIQANHRLVPPNRCRHGQFLLGVVTALQKLSYWGPLLQWANERGVIASPSTLRDLFD</sequence>
<dbReference type="Proteomes" id="UP000054047">
    <property type="component" value="Unassembled WGS sequence"/>
</dbReference>
<keyword evidence="2" id="KW-1185">Reference proteome</keyword>
<organism evidence="1 2">
    <name type="scientific">Ancylostoma duodenale</name>
    <dbReference type="NCBI Taxonomy" id="51022"/>
    <lineage>
        <taxon>Eukaryota</taxon>
        <taxon>Metazoa</taxon>
        <taxon>Ecdysozoa</taxon>
        <taxon>Nematoda</taxon>
        <taxon>Chromadorea</taxon>
        <taxon>Rhabditida</taxon>
        <taxon>Rhabditina</taxon>
        <taxon>Rhabditomorpha</taxon>
        <taxon>Strongyloidea</taxon>
        <taxon>Ancylostomatidae</taxon>
        <taxon>Ancylostomatinae</taxon>
        <taxon>Ancylostoma</taxon>
    </lineage>
</organism>
<name>A0A0C2D6F6_9BILA</name>
<evidence type="ECO:0000313" key="1">
    <source>
        <dbReference type="EMBL" id="KIH57702.1"/>
    </source>
</evidence>
<dbReference type="AlphaFoldDB" id="A0A0C2D6F6"/>
<dbReference type="EMBL" id="KN734044">
    <property type="protein sequence ID" value="KIH57702.1"/>
    <property type="molecule type" value="Genomic_DNA"/>
</dbReference>
<protein>
    <submittedName>
        <fullName evidence="1">Uncharacterized protein</fullName>
    </submittedName>
</protein>
<reference evidence="1 2" key="1">
    <citation type="submission" date="2013-12" db="EMBL/GenBank/DDBJ databases">
        <title>Draft genome of the parsitic nematode Ancylostoma duodenale.</title>
        <authorList>
            <person name="Mitreva M."/>
        </authorList>
    </citation>
    <scope>NUCLEOTIDE SEQUENCE [LARGE SCALE GENOMIC DNA]</scope>
    <source>
        <strain evidence="1 2">Zhejiang</strain>
    </source>
</reference>
<proteinExistence type="predicted"/>
<evidence type="ECO:0000313" key="2">
    <source>
        <dbReference type="Proteomes" id="UP000054047"/>
    </source>
</evidence>